<reference evidence="1 2" key="2">
    <citation type="journal article" date="2022" name="Mol. Ecol. Resour.">
        <title>The genomes of chicory, endive, great burdock and yacon provide insights into Asteraceae paleo-polyploidization history and plant inulin production.</title>
        <authorList>
            <person name="Fan W."/>
            <person name="Wang S."/>
            <person name="Wang H."/>
            <person name="Wang A."/>
            <person name="Jiang F."/>
            <person name="Liu H."/>
            <person name="Zhao H."/>
            <person name="Xu D."/>
            <person name="Zhang Y."/>
        </authorList>
    </citation>
    <scope>NUCLEOTIDE SEQUENCE [LARGE SCALE GENOMIC DNA]</scope>
    <source>
        <strain evidence="2">cv. Yunnan</strain>
        <tissue evidence="1">Leaves</tissue>
    </source>
</reference>
<protein>
    <submittedName>
        <fullName evidence="1">Uncharacterized protein</fullName>
    </submittedName>
</protein>
<name>A0ACB9IWD3_9ASTR</name>
<accession>A0ACB9IWD3</accession>
<comment type="caution">
    <text evidence="1">The sequence shown here is derived from an EMBL/GenBank/DDBJ whole genome shotgun (WGS) entry which is preliminary data.</text>
</comment>
<sequence length="219" mass="25327">MEVCRSSNFPFSSGANNFFSIIYQNEFFLVCSTLLFSVERILSRYEQRCLEAGEITTNGAGEDLCKRFRTCKELLQTVDRFAEENNHEELSVNDMTQLEHELDAALVQTRLRKVIIFNSVPRLFYCYTVIIFWMDAKYGDVDHYRERNVHSSPVSIMEMFVGKLFTHSNHVYMTTPIVVVHTLVRQCKAGQDARLGPMEACMPSARHKCELNNTLHGYD</sequence>
<proteinExistence type="predicted"/>
<dbReference type="Proteomes" id="UP001056120">
    <property type="component" value="Linkage Group LG06"/>
</dbReference>
<keyword evidence="2" id="KW-1185">Reference proteome</keyword>
<dbReference type="EMBL" id="CM042023">
    <property type="protein sequence ID" value="KAI3812543.1"/>
    <property type="molecule type" value="Genomic_DNA"/>
</dbReference>
<organism evidence="1 2">
    <name type="scientific">Smallanthus sonchifolius</name>
    <dbReference type="NCBI Taxonomy" id="185202"/>
    <lineage>
        <taxon>Eukaryota</taxon>
        <taxon>Viridiplantae</taxon>
        <taxon>Streptophyta</taxon>
        <taxon>Embryophyta</taxon>
        <taxon>Tracheophyta</taxon>
        <taxon>Spermatophyta</taxon>
        <taxon>Magnoliopsida</taxon>
        <taxon>eudicotyledons</taxon>
        <taxon>Gunneridae</taxon>
        <taxon>Pentapetalae</taxon>
        <taxon>asterids</taxon>
        <taxon>campanulids</taxon>
        <taxon>Asterales</taxon>
        <taxon>Asteraceae</taxon>
        <taxon>Asteroideae</taxon>
        <taxon>Heliantheae alliance</taxon>
        <taxon>Millerieae</taxon>
        <taxon>Smallanthus</taxon>
    </lineage>
</organism>
<evidence type="ECO:0000313" key="1">
    <source>
        <dbReference type="EMBL" id="KAI3812543.1"/>
    </source>
</evidence>
<gene>
    <name evidence="1" type="ORF">L1987_17253</name>
</gene>
<evidence type="ECO:0000313" key="2">
    <source>
        <dbReference type="Proteomes" id="UP001056120"/>
    </source>
</evidence>
<reference evidence="2" key="1">
    <citation type="journal article" date="2022" name="Mol. Ecol. Resour.">
        <title>The genomes of chicory, endive, great burdock and yacon provide insights into Asteraceae palaeo-polyploidization history and plant inulin production.</title>
        <authorList>
            <person name="Fan W."/>
            <person name="Wang S."/>
            <person name="Wang H."/>
            <person name="Wang A."/>
            <person name="Jiang F."/>
            <person name="Liu H."/>
            <person name="Zhao H."/>
            <person name="Xu D."/>
            <person name="Zhang Y."/>
        </authorList>
    </citation>
    <scope>NUCLEOTIDE SEQUENCE [LARGE SCALE GENOMIC DNA]</scope>
    <source>
        <strain evidence="2">cv. Yunnan</strain>
    </source>
</reference>